<accession>A0ACB8TIA7</accession>
<evidence type="ECO:0000313" key="1">
    <source>
        <dbReference type="EMBL" id="KAI0068191.1"/>
    </source>
</evidence>
<keyword evidence="2" id="KW-1185">Reference proteome</keyword>
<reference evidence="1" key="1">
    <citation type="submission" date="2021-03" db="EMBL/GenBank/DDBJ databases">
        <authorList>
            <consortium name="DOE Joint Genome Institute"/>
            <person name="Ahrendt S."/>
            <person name="Looney B.P."/>
            <person name="Miyauchi S."/>
            <person name="Morin E."/>
            <person name="Drula E."/>
            <person name="Courty P.E."/>
            <person name="Chicoki N."/>
            <person name="Fauchery L."/>
            <person name="Kohler A."/>
            <person name="Kuo A."/>
            <person name="Labutti K."/>
            <person name="Pangilinan J."/>
            <person name="Lipzen A."/>
            <person name="Riley R."/>
            <person name="Andreopoulos W."/>
            <person name="He G."/>
            <person name="Johnson J."/>
            <person name="Barry K.W."/>
            <person name="Grigoriev I.V."/>
            <person name="Nagy L."/>
            <person name="Hibbett D."/>
            <person name="Henrissat B."/>
            <person name="Matheny P.B."/>
            <person name="Labbe J."/>
            <person name="Martin F."/>
        </authorList>
    </citation>
    <scope>NUCLEOTIDE SEQUENCE</scope>
    <source>
        <strain evidence="1">HHB10654</strain>
    </source>
</reference>
<dbReference type="EMBL" id="MU277188">
    <property type="protein sequence ID" value="KAI0068191.1"/>
    <property type="molecule type" value="Genomic_DNA"/>
</dbReference>
<protein>
    <submittedName>
        <fullName evidence="1">Uncharacterized protein</fullName>
    </submittedName>
</protein>
<name>A0ACB8TIA7_9AGAM</name>
<reference evidence="1" key="2">
    <citation type="journal article" date="2022" name="New Phytol.">
        <title>Evolutionary transition to the ectomycorrhizal habit in the genomes of a hyperdiverse lineage of mushroom-forming fungi.</title>
        <authorList>
            <person name="Looney B."/>
            <person name="Miyauchi S."/>
            <person name="Morin E."/>
            <person name="Drula E."/>
            <person name="Courty P.E."/>
            <person name="Kohler A."/>
            <person name="Kuo A."/>
            <person name="LaButti K."/>
            <person name="Pangilinan J."/>
            <person name="Lipzen A."/>
            <person name="Riley R."/>
            <person name="Andreopoulos W."/>
            <person name="He G."/>
            <person name="Johnson J."/>
            <person name="Nolan M."/>
            <person name="Tritt A."/>
            <person name="Barry K.W."/>
            <person name="Grigoriev I.V."/>
            <person name="Nagy L.G."/>
            <person name="Hibbett D."/>
            <person name="Henrissat B."/>
            <person name="Matheny P.B."/>
            <person name="Labbe J."/>
            <person name="Martin F.M."/>
        </authorList>
    </citation>
    <scope>NUCLEOTIDE SEQUENCE</scope>
    <source>
        <strain evidence="1">HHB10654</strain>
    </source>
</reference>
<gene>
    <name evidence="1" type="ORF">BV25DRAFT_1818569</name>
</gene>
<dbReference type="Proteomes" id="UP000814140">
    <property type="component" value="Unassembled WGS sequence"/>
</dbReference>
<evidence type="ECO:0000313" key="2">
    <source>
        <dbReference type="Proteomes" id="UP000814140"/>
    </source>
</evidence>
<comment type="caution">
    <text evidence="1">The sequence shown here is derived from an EMBL/GenBank/DDBJ whole genome shotgun (WGS) entry which is preliminary data.</text>
</comment>
<organism evidence="1 2">
    <name type="scientific">Artomyces pyxidatus</name>
    <dbReference type="NCBI Taxonomy" id="48021"/>
    <lineage>
        <taxon>Eukaryota</taxon>
        <taxon>Fungi</taxon>
        <taxon>Dikarya</taxon>
        <taxon>Basidiomycota</taxon>
        <taxon>Agaricomycotina</taxon>
        <taxon>Agaricomycetes</taxon>
        <taxon>Russulales</taxon>
        <taxon>Auriscalpiaceae</taxon>
        <taxon>Artomyces</taxon>
    </lineage>
</organism>
<proteinExistence type="predicted"/>
<sequence>MGFVYIQQMPRHDACIHRARVEVEGTPAIVGLGDSTNKKEAEQWAALSALYQLDGRGMVSLTLRPFVSALISVHTVAGYPQTRTE</sequence>